<feature type="compositionally biased region" description="Basic and acidic residues" evidence="11">
    <location>
        <begin position="667"/>
        <end position="687"/>
    </location>
</feature>
<evidence type="ECO:0000256" key="7">
    <source>
        <dbReference type="ARBA" id="ARBA00023163"/>
    </source>
</evidence>
<evidence type="ECO:0000256" key="4">
    <source>
        <dbReference type="ARBA" id="ARBA00022771"/>
    </source>
</evidence>
<feature type="compositionally biased region" description="Basic and acidic residues" evidence="11">
    <location>
        <begin position="413"/>
        <end position="422"/>
    </location>
</feature>
<evidence type="ECO:0000256" key="11">
    <source>
        <dbReference type="SAM" id="MobiDB-lite"/>
    </source>
</evidence>
<dbReference type="InterPro" id="IPR036236">
    <property type="entry name" value="Znf_C2H2_sf"/>
</dbReference>
<evidence type="ECO:0000313" key="14">
    <source>
        <dbReference type="Proteomes" id="UP000827284"/>
    </source>
</evidence>
<keyword evidence="2" id="KW-0479">Metal-binding</keyword>
<feature type="compositionally biased region" description="Gly residues" evidence="11">
    <location>
        <begin position="276"/>
        <end position="286"/>
    </location>
</feature>
<keyword evidence="14" id="KW-1185">Reference proteome</keyword>
<dbReference type="EMBL" id="BQFW01000012">
    <property type="protein sequence ID" value="GJJ76490.1"/>
    <property type="molecule type" value="Genomic_DNA"/>
</dbReference>
<evidence type="ECO:0000256" key="1">
    <source>
        <dbReference type="ARBA" id="ARBA00004123"/>
    </source>
</evidence>
<feature type="region of interest" description="Disordered" evidence="11">
    <location>
        <begin position="240"/>
        <end position="745"/>
    </location>
</feature>
<organism evidence="13 14">
    <name type="scientific">Entomortierella parvispora</name>
    <dbReference type="NCBI Taxonomy" id="205924"/>
    <lineage>
        <taxon>Eukaryota</taxon>
        <taxon>Fungi</taxon>
        <taxon>Fungi incertae sedis</taxon>
        <taxon>Mucoromycota</taxon>
        <taxon>Mortierellomycotina</taxon>
        <taxon>Mortierellomycetes</taxon>
        <taxon>Mortierellales</taxon>
        <taxon>Mortierellaceae</taxon>
        <taxon>Entomortierella</taxon>
    </lineage>
</organism>
<feature type="region of interest" description="Disordered" evidence="11">
    <location>
        <begin position="757"/>
        <end position="901"/>
    </location>
</feature>
<evidence type="ECO:0000256" key="3">
    <source>
        <dbReference type="ARBA" id="ARBA00022737"/>
    </source>
</evidence>
<dbReference type="PANTHER" id="PTHR23233:SF84">
    <property type="entry name" value="FI23031P1"/>
    <property type="match status" value="1"/>
</dbReference>
<keyword evidence="7" id="KW-0804">Transcription</keyword>
<evidence type="ECO:0000259" key="12">
    <source>
        <dbReference type="PROSITE" id="PS50157"/>
    </source>
</evidence>
<feature type="compositionally biased region" description="Polar residues" evidence="11">
    <location>
        <begin position="478"/>
        <end position="487"/>
    </location>
</feature>
<feature type="compositionally biased region" description="Polar residues" evidence="11">
    <location>
        <begin position="645"/>
        <end position="663"/>
    </location>
</feature>
<feature type="compositionally biased region" description="Polar residues" evidence="11">
    <location>
        <begin position="170"/>
        <end position="198"/>
    </location>
</feature>
<keyword evidence="4 10" id="KW-0863">Zinc-finger</keyword>
<comment type="similarity">
    <text evidence="9">Belongs to the sal C2H2-type zinc-finger protein family.</text>
</comment>
<dbReference type="GO" id="GO:0008270">
    <property type="term" value="F:zinc ion binding"/>
    <property type="evidence" value="ECO:0007669"/>
    <property type="project" value="UniProtKB-KW"/>
</dbReference>
<dbReference type="InterPro" id="IPR051565">
    <property type="entry name" value="Sal_C2H2-zinc-finger"/>
</dbReference>
<dbReference type="GO" id="GO:0005634">
    <property type="term" value="C:nucleus"/>
    <property type="evidence" value="ECO:0007669"/>
    <property type="project" value="UniProtKB-SubCell"/>
</dbReference>
<comment type="caution">
    <text evidence="13">The sequence shown here is derived from an EMBL/GenBank/DDBJ whole genome shotgun (WGS) entry which is preliminary data.</text>
</comment>
<feature type="compositionally biased region" description="Low complexity" evidence="11">
    <location>
        <begin position="127"/>
        <end position="138"/>
    </location>
</feature>
<dbReference type="FunFam" id="3.30.160.60:FF:000425">
    <property type="entry name" value="PLAG1 like zinc finger 1"/>
    <property type="match status" value="1"/>
</dbReference>
<evidence type="ECO:0000256" key="8">
    <source>
        <dbReference type="ARBA" id="ARBA00023242"/>
    </source>
</evidence>
<feature type="compositionally biased region" description="Basic and acidic residues" evidence="11">
    <location>
        <begin position="396"/>
        <end position="406"/>
    </location>
</feature>
<keyword evidence="5" id="KW-0862">Zinc</keyword>
<protein>
    <recommendedName>
        <fullName evidence="12">C2H2-type domain-containing protein</fullName>
    </recommendedName>
</protein>
<keyword evidence="6" id="KW-0805">Transcription regulation</keyword>
<gene>
    <name evidence="13" type="ORF">EMPS_08849</name>
</gene>
<dbReference type="PROSITE" id="PS00028">
    <property type="entry name" value="ZINC_FINGER_C2H2_1"/>
    <property type="match status" value="2"/>
</dbReference>
<sequence length="991" mass="110190">MLPSIHHLLEDPDPAEGPQDPRSSSPHPTTRSSPTVISVTSTTLQAPSSTMPSTSYPPHYMDHDPRPDLTKGVKSHSRTMDYPQPHPHSKRYSPTFQDHSYRDPLSSERTRNVAKEDMFHHPSAHEPPSTTTSYNSPSRIPYSTEEWTHPRRDDAHDPSALSAPGWASRQAEQLNSQSSDPSQHASKSSSYRPQQQRVSPFDPSVASSSSSASPSPSIASATAASTPLTTEAITAVTNGTAAASISDPRSRFSHNQESSRASGADLRHSMAEHIVGAGGNNGGNRGGQASPPSGGLVGAAGPRWSSSTHSLDQSSRVAEDGRDLRYAPSNANYSYTPQPEYNSRLPPPSDSPPLPSRPYDAQSSHRDRYSHSAVSSPEHLQSRAPQHRPQSSQDHVPGREWPEQRRPPSQMYHSERRDERQYSPEPSHYRSQPRHHPSSPPHIVYQPHPSLQHEQQQQPVYDPVRESDQRPPHRSPHQPVSFSSPQERQGYPPRQNVAAVNTATSIPQEFSALRQQGSQKHGLATRSERMASPSPSHPYYTPSHSSRPSHSQADSDRVQHPRHESDRYASPPQPRPPYAANDRRPEHDQRYGRELHPSEHADTQDGPEGGSWSDGGGQMSDARAGLSRRTGHGASGSMPFAPPMMSTSTWKESQRSIRPSVSLSDLARVEPHSRRDRPMEQAERTEGYGEEEEDEEDLEDQLLDEGEDDPHVHQGGRIGHEGPLPLQQHPYPGPPSRTHPQDERAWAKDRGYEYEHEYESNAGARTGARYVDGPGPIRGQTSGLDPSHHHGSGAQYHGSPLPTHASHQRHPSHDYLSNSHGHPHHPPSHRGPQPYPPSVQHAQSSHPYQQQHHHAGHPHQVHVHPSQHHPPHHQRVPPQTAAPYQDNPMGSNGNRTTPARRGPYLSRQRALLAGLDSTSPSSRYQCQYCHKQFSRPSSLRIHTYSHTGERPFKCSEEGCGRQFSVQSNMRRHLRVHRMGRMRTDFGPHDQD</sequence>
<feature type="compositionally biased region" description="Basic and acidic residues" evidence="11">
    <location>
        <begin position="146"/>
        <end position="157"/>
    </location>
</feature>
<feature type="compositionally biased region" description="Gly residues" evidence="11">
    <location>
        <begin position="607"/>
        <end position="618"/>
    </location>
</feature>
<feature type="compositionally biased region" description="Polar residues" evidence="11">
    <location>
        <begin position="304"/>
        <end position="316"/>
    </location>
</feature>
<feature type="region of interest" description="Disordered" evidence="11">
    <location>
        <begin position="1"/>
        <end position="228"/>
    </location>
</feature>
<feature type="compositionally biased region" description="Polar residues" evidence="11">
    <location>
        <begin position="498"/>
        <end position="519"/>
    </location>
</feature>
<comment type="subcellular location">
    <subcellularLocation>
        <location evidence="1">Nucleus</location>
    </subcellularLocation>
</comment>
<feature type="compositionally biased region" description="Low complexity" evidence="11">
    <location>
        <begin position="840"/>
        <end position="850"/>
    </location>
</feature>
<accession>A0A9P3HH70</accession>
<feature type="compositionally biased region" description="Low complexity" evidence="11">
    <location>
        <begin position="532"/>
        <end position="551"/>
    </location>
</feature>
<dbReference type="OrthoDB" id="6077919at2759"/>
<feature type="domain" description="C2H2-type" evidence="12">
    <location>
        <begin position="952"/>
        <end position="981"/>
    </location>
</feature>
<feature type="domain" description="C2H2-type" evidence="12">
    <location>
        <begin position="924"/>
        <end position="951"/>
    </location>
</feature>
<feature type="compositionally biased region" description="Basic and acidic residues" evidence="11">
    <location>
        <begin position="581"/>
        <end position="603"/>
    </location>
</feature>
<proteinExistence type="inferred from homology"/>
<evidence type="ECO:0000256" key="5">
    <source>
        <dbReference type="ARBA" id="ARBA00022833"/>
    </source>
</evidence>
<feature type="compositionally biased region" description="Low complexity" evidence="11">
    <location>
        <begin position="21"/>
        <end position="58"/>
    </location>
</feature>
<feature type="compositionally biased region" description="Basic and acidic residues" evidence="11">
    <location>
        <begin position="99"/>
        <end position="124"/>
    </location>
</feature>
<feature type="compositionally biased region" description="Basic residues" evidence="11">
    <location>
        <begin position="851"/>
        <end position="875"/>
    </location>
</feature>
<name>A0A9P3HH70_9FUNG</name>
<feature type="compositionally biased region" description="Acidic residues" evidence="11">
    <location>
        <begin position="688"/>
        <end position="708"/>
    </location>
</feature>
<dbReference type="AlphaFoldDB" id="A0A9P3HH70"/>
<evidence type="ECO:0000313" key="13">
    <source>
        <dbReference type="EMBL" id="GJJ76490.1"/>
    </source>
</evidence>
<dbReference type="PROSITE" id="PS50157">
    <property type="entry name" value="ZINC_FINGER_C2H2_2"/>
    <property type="match status" value="2"/>
</dbReference>
<feature type="compositionally biased region" description="Basic and acidic residues" evidence="11">
    <location>
        <begin position="553"/>
        <end position="567"/>
    </location>
</feature>
<feature type="compositionally biased region" description="Basic and acidic residues" evidence="11">
    <location>
        <begin position="60"/>
        <end position="71"/>
    </location>
</feature>
<feature type="compositionally biased region" description="Low complexity" evidence="11">
    <location>
        <begin position="203"/>
        <end position="228"/>
    </location>
</feature>
<evidence type="ECO:0000256" key="6">
    <source>
        <dbReference type="ARBA" id="ARBA00023015"/>
    </source>
</evidence>
<feature type="compositionally biased region" description="Polar residues" evidence="11">
    <location>
        <begin position="329"/>
        <end position="341"/>
    </location>
</feature>
<keyword evidence="3" id="KW-0677">Repeat</keyword>
<dbReference type="Gene3D" id="3.30.160.60">
    <property type="entry name" value="Classic Zinc Finger"/>
    <property type="match status" value="2"/>
</dbReference>
<dbReference type="InterPro" id="IPR013087">
    <property type="entry name" value="Znf_C2H2_type"/>
</dbReference>
<evidence type="ECO:0000256" key="9">
    <source>
        <dbReference type="ARBA" id="ARBA00038474"/>
    </source>
</evidence>
<reference evidence="13" key="1">
    <citation type="submission" date="2021-11" db="EMBL/GenBank/DDBJ databases">
        <authorList>
            <person name="Herlambang A."/>
            <person name="Guo Y."/>
            <person name="Takashima Y."/>
            <person name="Nishizawa T."/>
        </authorList>
    </citation>
    <scope>NUCLEOTIDE SEQUENCE</scope>
    <source>
        <strain evidence="13">E1425</strain>
    </source>
</reference>
<dbReference type="SUPFAM" id="SSF57667">
    <property type="entry name" value="beta-beta-alpha zinc fingers"/>
    <property type="match status" value="1"/>
</dbReference>
<evidence type="ECO:0000256" key="10">
    <source>
        <dbReference type="PROSITE-ProRule" id="PRU00042"/>
    </source>
</evidence>
<evidence type="ECO:0000256" key="2">
    <source>
        <dbReference type="ARBA" id="ARBA00022723"/>
    </source>
</evidence>
<feature type="compositionally biased region" description="Polar residues" evidence="11">
    <location>
        <begin position="888"/>
        <end position="897"/>
    </location>
</feature>
<dbReference type="FunFam" id="3.30.160.60:FF:001102">
    <property type="entry name" value="Transcription factor IIIA"/>
    <property type="match status" value="1"/>
</dbReference>
<dbReference type="Proteomes" id="UP000827284">
    <property type="component" value="Unassembled WGS sequence"/>
</dbReference>
<keyword evidence="8" id="KW-0539">Nucleus</keyword>
<reference evidence="13" key="2">
    <citation type="journal article" date="2022" name="Microbiol. Resour. Announc.">
        <title>Whole-Genome Sequence of Entomortierella parvispora E1425, a Mucoromycotan Fungus Associated with Burkholderiaceae-Related Endosymbiotic Bacteria.</title>
        <authorList>
            <person name="Herlambang A."/>
            <person name="Guo Y."/>
            <person name="Takashima Y."/>
            <person name="Narisawa K."/>
            <person name="Ohta H."/>
            <person name="Nishizawa T."/>
        </authorList>
    </citation>
    <scope>NUCLEOTIDE SEQUENCE</scope>
    <source>
        <strain evidence="13">E1425</strain>
    </source>
</reference>
<dbReference type="GO" id="GO:0000978">
    <property type="term" value="F:RNA polymerase II cis-regulatory region sequence-specific DNA binding"/>
    <property type="evidence" value="ECO:0007669"/>
    <property type="project" value="TreeGrafter"/>
</dbReference>
<dbReference type="PANTHER" id="PTHR23233">
    <property type="entry name" value="SAL-LIKE PROTEIN"/>
    <property type="match status" value="1"/>
</dbReference>
<dbReference type="SMART" id="SM00355">
    <property type="entry name" value="ZnF_C2H2"/>
    <property type="match status" value="2"/>
</dbReference>
<dbReference type="GO" id="GO:0000981">
    <property type="term" value="F:DNA-binding transcription factor activity, RNA polymerase II-specific"/>
    <property type="evidence" value="ECO:0007669"/>
    <property type="project" value="TreeGrafter"/>
</dbReference>
<feature type="compositionally biased region" description="Pro residues" evidence="11">
    <location>
        <begin position="345"/>
        <end position="356"/>
    </location>
</feature>
<dbReference type="Pfam" id="PF00096">
    <property type="entry name" value="zf-C2H2"/>
    <property type="match status" value="2"/>
</dbReference>